<dbReference type="GO" id="GO:0006598">
    <property type="term" value="P:polyamine catabolic process"/>
    <property type="evidence" value="ECO:0007669"/>
    <property type="project" value="TreeGrafter"/>
</dbReference>
<dbReference type="GO" id="GO:0006542">
    <property type="term" value="P:glutamine biosynthetic process"/>
    <property type="evidence" value="ECO:0007669"/>
    <property type="project" value="InterPro"/>
</dbReference>
<dbReference type="InterPro" id="IPR014746">
    <property type="entry name" value="Gln_synth/guanido_kin_cat_dom"/>
</dbReference>
<dbReference type="PANTHER" id="PTHR43785:SF3">
    <property type="entry name" value="GS CATALYTIC DOMAIN-CONTAINING PROTEIN"/>
    <property type="match status" value="1"/>
</dbReference>
<protein>
    <submittedName>
        <fullName evidence="6">Glutamine synthetase</fullName>
    </submittedName>
</protein>
<gene>
    <name evidence="6" type="ORF">SAMN02745172_02770</name>
</gene>
<accession>A0A1M7ZN75</accession>
<dbReference type="AlphaFoldDB" id="A0A1M7ZN75"/>
<proteinExistence type="inferred from homology"/>
<name>A0A1M7ZN75_9HYPH</name>
<dbReference type="SMART" id="SM01230">
    <property type="entry name" value="Gln-synt_C"/>
    <property type="match status" value="1"/>
</dbReference>
<evidence type="ECO:0000259" key="5">
    <source>
        <dbReference type="PROSITE" id="PS51987"/>
    </source>
</evidence>
<dbReference type="Gene3D" id="3.30.590.10">
    <property type="entry name" value="Glutamine synthetase/guanido kinase, catalytic domain"/>
    <property type="match status" value="1"/>
</dbReference>
<reference evidence="6 7" key="1">
    <citation type="submission" date="2016-12" db="EMBL/GenBank/DDBJ databases">
        <authorList>
            <person name="Song W.-J."/>
            <person name="Kurnit D.M."/>
        </authorList>
    </citation>
    <scope>NUCLEOTIDE SEQUENCE [LARGE SCALE GENOMIC DNA]</scope>
    <source>
        <strain evidence="6 7">DSM 19599</strain>
    </source>
</reference>
<dbReference type="Pfam" id="PF00120">
    <property type="entry name" value="Gln-synt_C"/>
    <property type="match status" value="1"/>
</dbReference>
<evidence type="ECO:0000313" key="6">
    <source>
        <dbReference type="EMBL" id="SHO66116.1"/>
    </source>
</evidence>
<sequence length="455" mass="50595">MNDEVPGSAAECVEWLRARRIDEVECIIPDMNGMMRGKIVPREDFIRALSSSGLRLPEHVLIQAVTGDTVPHTAVAAEIDQDIRTVPDVGTIRIVPWYQDPTAQVICDCVFNDGTAVDYAPRSVLRTVIDAYAERGLKPIIAPELEFYLVARSTDHDLPLTAPMGSSGRPESGRQAYGIEAANEFDPVVEDIYAFAAASRIEIGTMAHEAGPAQLEMNFRHGDPMELADQAFLFKRTVRQAAVRHQMFATFMAQPHVNEPGSAMHIHQSIVSSTDGKNIFVHADGTDAPALLHYISGLQRHVPTTMPLFCPNVNSYRRIRLESDAPINVHWGRDNRTCGLRVPDSGPEARRIENRVVGADSNPYLAIAATLACGLLGLEEGIRPEPVVTIDAHTLPFSLPRHLHDGLLMFARADKIRRILGDRFVDAFVEVKNLEWQLYNRVISSWEREYLLLNV</sequence>
<dbReference type="SUPFAM" id="SSF54368">
    <property type="entry name" value="Glutamine synthetase, N-terminal domain"/>
    <property type="match status" value="1"/>
</dbReference>
<dbReference type="PANTHER" id="PTHR43785">
    <property type="entry name" value="GAMMA-GLUTAMYLPUTRESCINE SYNTHETASE"/>
    <property type="match status" value="1"/>
</dbReference>
<dbReference type="STRING" id="1123029.SAMN02745172_02770"/>
<dbReference type="InterPro" id="IPR036651">
    <property type="entry name" value="Gln_synt_N_sf"/>
</dbReference>
<organism evidence="6 7">
    <name type="scientific">Pseudoxanthobacter soli DSM 19599</name>
    <dbReference type="NCBI Taxonomy" id="1123029"/>
    <lineage>
        <taxon>Bacteria</taxon>
        <taxon>Pseudomonadati</taxon>
        <taxon>Pseudomonadota</taxon>
        <taxon>Alphaproteobacteria</taxon>
        <taxon>Hyphomicrobiales</taxon>
        <taxon>Segnochrobactraceae</taxon>
        <taxon>Pseudoxanthobacter</taxon>
    </lineage>
</organism>
<evidence type="ECO:0000313" key="7">
    <source>
        <dbReference type="Proteomes" id="UP000186406"/>
    </source>
</evidence>
<feature type="domain" description="GS catalytic" evidence="5">
    <location>
        <begin position="121"/>
        <end position="455"/>
    </location>
</feature>
<dbReference type="SUPFAM" id="SSF55931">
    <property type="entry name" value="Glutamine synthetase/guanido kinase"/>
    <property type="match status" value="1"/>
</dbReference>
<dbReference type="OrthoDB" id="9807095at2"/>
<dbReference type="Gene3D" id="3.10.20.70">
    <property type="entry name" value="Glutamine synthetase, N-terminal domain"/>
    <property type="match status" value="1"/>
</dbReference>
<dbReference type="PROSITE" id="PS51987">
    <property type="entry name" value="GS_CATALYTIC"/>
    <property type="match status" value="1"/>
</dbReference>
<evidence type="ECO:0000256" key="4">
    <source>
        <dbReference type="RuleBase" id="RU000384"/>
    </source>
</evidence>
<comment type="cofactor">
    <cofactor evidence="1">
        <name>Mg(2+)</name>
        <dbReference type="ChEBI" id="CHEBI:18420"/>
    </cofactor>
</comment>
<keyword evidence="2" id="KW-0436">Ligase</keyword>
<dbReference type="Proteomes" id="UP000186406">
    <property type="component" value="Unassembled WGS sequence"/>
</dbReference>
<evidence type="ECO:0000256" key="1">
    <source>
        <dbReference type="ARBA" id="ARBA00001946"/>
    </source>
</evidence>
<dbReference type="InterPro" id="IPR008146">
    <property type="entry name" value="Gln_synth_cat_dom"/>
</dbReference>
<dbReference type="EMBL" id="FRXO01000005">
    <property type="protein sequence ID" value="SHO66116.1"/>
    <property type="molecule type" value="Genomic_DNA"/>
</dbReference>
<comment type="similarity">
    <text evidence="3 4">Belongs to the glutamine synthetase family.</text>
</comment>
<dbReference type="GO" id="GO:0004356">
    <property type="term" value="F:glutamine synthetase activity"/>
    <property type="evidence" value="ECO:0007669"/>
    <property type="project" value="InterPro"/>
</dbReference>
<keyword evidence="7" id="KW-1185">Reference proteome</keyword>
<evidence type="ECO:0000256" key="2">
    <source>
        <dbReference type="ARBA" id="ARBA00022598"/>
    </source>
</evidence>
<evidence type="ECO:0000256" key="3">
    <source>
        <dbReference type="PROSITE-ProRule" id="PRU01331"/>
    </source>
</evidence>
<dbReference type="RefSeq" id="WP_073629630.1">
    <property type="nucleotide sequence ID" value="NZ_FRXO01000005.1"/>
</dbReference>